<reference evidence="13 14" key="1">
    <citation type="submission" date="2020-02" db="EMBL/GenBank/DDBJ databases">
        <title>Genome sequencing for Kineobactrum sp. M2.</title>
        <authorList>
            <person name="Park S.-J."/>
        </authorList>
    </citation>
    <scope>NUCLEOTIDE SEQUENCE [LARGE SCALE GENOMIC DNA]</scope>
    <source>
        <strain evidence="13 14">M2</strain>
    </source>
</reference>
<evidence type="ECO:0000256" key="5">
    <source>
        <dbReference type="ARBA" id="ARBA00022679"/>
    </source>
</evidence>
<dbReference type="Pfam" id="PF00512">
    <property type="entry name" value="HisKA"/>
    <property type="match status" value="1"/>
</dbReference>
<dbReference type="AlphaFoldDB" id="A0A6C0U530"/>
<evidence type="ECO:0000256" key="3">
    <source>
        <dbReference type="ARBA" id="ARBA00012438"/>
    </source>
</evidence>
<organism evidence="13 14">
    <name type="scientific">Kineobactrum salinum</name>
    <dbReference type="NCBI Taxonomy" id="2708301"/>
    <lineage>
        <taxon>Bacteria</taxon>
        <taxon>Pseudomonadati</taxon>
        <taxon>Pseudomonadota</taxon>
        <taxon>Gammaproteobacteria</taxon>
        <taxon>Cellvibrionales</taxon>
        <taxon>Halieaceae</taxon>
        <taxon>Kineobactrum</taxon>
    </lineage>
</organism>
<dbReference type="GO" id="GO:0007234">
    <property type="term" value="P:osmosensory signaling via phosphorelay pathway"/>
    <property type="evidence" value="ECO:0007669"/>
    <property type="project" value="TreeGrafter"/>
</dbReference>
<dbReference type="InterPro" id="IPR036097">
    <property type="entry name" value="HisK_dim/P_sf"/>
</dbReference>
<evidence type="ECO:0000259" key="12">
    <source>
        <dbReference type="PROSITE" id="PS50885"/>
    </source>
</evidence>
<proteinExistence type="predicted"/>
<dbReference type="EC" id="2.7.13.3" evidence="3"/>
<evidence type="ECO:0000256" key="9">
    <source>
        <dbReference type="ARBA" id="ARBA00023012"/>
    </source>
</evidence>
<dbReference type="GO" id="GO:0000155">
    <property type="term" value="F:phosphorelay sensor kinase activity"/>
    <property type="evidence" value="ECO:0007669"/>
    <property type="project" value="InterPro"/>
</dbReference>
<evidence type="ECO:0000313" key="14">
    <source>
        <dbReference type="Proteomes" id="UP000477680"/>
    </source>
</evidence>
<dbReference type="InterPro" id="IPR003594">
    <property type="entry name" value="HATPase_dom"/>
</dbReference>
<evidence type="ECO:0000256" key="6">
    <source>
        <dbReference type="ARBA" id="ARBA00022741"/>
    </source>
</evidence>
<dbReference type="SUPFAM" id="SSF55874">
    <property type="entry name" value="ATPase domain of HSP90 chaperone/DNA topoisomerase II/histidine kinase"/>
    <property type="match status" value="1"/>
</dbReference>
<evidence type="ECO:0000256" key="8">
    <source>
        <dbReference type="ARBA" id="ARBA00022840"/>
    </source>
</evidence>
<dbReference type="GO" id="GO:0016020">
    <property type="term" value="C:membrane"/>
    <property type="evidence" value="ECO:0007669"/>
    <property type="project" value="UniProtKB-SubCell"/>
</dbReference>
<keyword evidence="7 13" id="KW-0418">Kinase</keyword>
<keyword evidence="10" id="KW-0472">Membrane</keyword>
<keyword evidence="9" id="KW-0902">Two-component regulatory system</keyword>
<dbReference type="Gene3D" id="3.30.565.10">
    <property type="entry name" value="Histidine kinase-like ATPase, C-terminal domain"/>
    <property type="match status" value="1"/>
</dbReference>
<feature type="domain" description="Histidine kinase" evidence="11">
    <location>
        <begin position="260"/>
        <end position="476"/>
    </location>
</feature>
<dbReference type="InterPro" id="IPR050351">
    <property type="entry name" value="BphY/WalK/GraS-like"/>
</dbReference>
<keyword evidence="5" id="KW-0808">Transferase</keyword>
<evidence type="ECO:0000256" key="1">
    <source>
        <dbReference type="ARBA" id="ARBA00000085"/>
    </source>
</evidence>
<name>A0A6C0U530_9GAMM</name>
<dbReference type="Pfam" id="PF02518">
    <property type="entry name" value="HATPase_c"/>
    <property type="match status" value="1"/>
</dbReference>
<dbReference type="SUPFAM" id="SSF47384">
    <property type="entry name" value="Homodimeric domain of signal transducing histidine kinase"/>
    <property type="match status" value="1"/>
</dbReference>
<evidence type="ECO:0000256" key="10">
    <source>
        <dbReference type="SAM" id="Phobius"/>
    </source>
</evidence>
<dbReference type="InterPro" id="IPR036890">
    <property type="entry name" value="HATPase_C_sf"/>
</dbReference>
<dbReference type="InterPro" id="IPR003660">
    <property type="entry name" value="HAMP_dom"/>
</dbReference>
<evidence type="ECO:0000256" key="2">
    <source>
        <dbReference type="ARBA" id="ARBA00004370"/>
    </source>
</evidence>
<dbReference type="PANTHER" id="PTHR42878:SF7">
    <property type="entry name" value="SENSOR HISTIDINE KINASE GLRK"/>
    <property type="match status" value="1"/>
</dbReference>
<dbReference type="CDD" id="cd00075">
    <property type="entry name" value="HATPase"/>
    <property type="match status" value="1"/>
</dbReference>
<dbReference type="PRINTS" id="PR00344">
    <property type="entry name" value="BCTRLSENSOR"/>
</dbReference>
<dbReference type="PROSITE" id="PS50885">
    <property type="entry name" value="HAMP"/>
    <property type="match status" value="1"/>
</dbReference>
<dbReference type="PROSITE" id="PS50109">
    <property type="entry name" value="HIS_KIN"/>
    <property type="match status" value="1"/>
</dbReference>
<dbReference type="Gene3D" id="1.10.287.130">
    <property type="match status" value="1"/>
</dbReference>
<evidence type="ECO:0000259" key="11">
    <source>
        <dbReference type="PROSITE" id="PS50109"/>
    </source>
</evidence>
<dbReference type="EMBL" id="CP048711">
    <property type="protein sequence ID" value="QIB67221.1"/>
    <property type="molecule type" value="Genomic_DNA"/>
</dbReference>
<dbReference type="GO" id="GO:0000156">
    <property type="term" value="F:phosphorelay response regulator activity"/>
    <property type="evidence" value="ECO:0007669"/>
    <property type="project" value="TreeGrafter"/>
</dbReference>
<feature type="transmembrane region" description="Helical" evidence="10">
    <location>
        <begin position="180"/>
        <end position="202"/>
    </location>
</feature>
<dbReference type="RefSeq" id="WP_163496648.1">
    <property type="nucleotide sequence ID" value="NZ_CP048711.1"/>
</dbReference>
<keyword evidence="8" id="KW-0067">ATP-binding</keyword>
<comment type="catalytic activity">
    <reaction evidence="1">
        <text>ATP + protein L-histidine = ADP + protein N-phospho-L-histidine.</text>
        <dbReference type="EC" id="2.7.13.3"/>
    </reaction>
</comment>
<dbReference type="PANTHER" id="PTHR42878">
    <property type="entry name" value="TWO-COMPONENT HISTIDINE KINASE"/>
    <property type="match status" value="1"/>
</dbReference>
<gene>
    <name evidence="13" type="ORF">G3T16_19230</name>
</gene>
<dbReference type="InterPro" id="IPR004358">
    <property type="entry name" value="Sig_transdc_His_kin-like_C"/>
</dbReference>
<evidence type="ECO:0000313" key="13">
    <source>
        <dbReference type="EMBL" id="QIB67221.1"/>
    </source>
</evidence>
<dbReference type="Proteomes" id="UP000477680">
    <property type="component" value="Chromosome"/>
</dbReference>
<feature type="domain" description="HAMP" evidence="12">
    <location>
        <begin position="203"/>
        <end position="252"/>
    </location>
</feature>
<dbReference type="Pfam" id="PF00672">
    <property type="entry name" value="HAMP"/>
    <property type="match status" value="1"/>
</dbReference>
<dbReference type="GO" id="GO:0005524">
    <property type="term" value="F:ATP binding"/>
    <property type="evidence" value="ECO:0007669"/>
    <property type="project" value="UniProtKB-KW"/>
</dbReference>
<keyword evidence="14" id="KW-1185">Reference proteome</keyword>
<sequence>MMLRRFQALTQLRLTVLGFVLAALPLATGIITAIVQVDALARSSREAMVSVQWRTDVSRRLSDRVGEMVRSARQYAALGDETYHGIFESRRREVLRLLDIVAADNGNPQARELLRAAHEAEQRVAELVRNVSPEAGPNSDREPYEMLRRSVTALLEQYRMQSAEQANQMSEQARELQQVLVAQAMLVIPLSGFLAVAFVVLASRPMRKLDRSVRNLGRGDLERPIEIFGTRDLVDLGDRLDWLRRRLLELEQQKSHFLRNVSHELKTPLTNIREACELLAEPASAGADEQQQRIVRILRDNSIRLQAMIEELLRFGAHGHLDDTTVKTAVPLDTLVSGVIERQGLGASARNVDLRAELQPLVARGSERQLELIVDNLLSNAIKYSPRGSTVALRLHQWQREARLDVSDRGPGIPQEYRERVFDWFFTGARPDDCLIPGTGMGLAIAREYAQRNGGDIRILETAKGTCFRLTLEVADQHDQVQ</sequence>
<dbReference type="Gene3D" id="6.10.340.10">
    <property type="match status" value="1"/>
</dbReference>
<keyword evidence="10" id="KW-1133">Transmembrane helix</keyword>
<keyword evidence="4" id="KW-0597">Phosphoprotein</keyword>
<dbReference type="CDD" id="cd00082">
    <property type="entry name" value="HisKA"/>
    <property type="match status" value="1"/>
</dbReference>
<evidence type="ECO:0000256" key="4">
    <source>
        <dbReference type="ARBA" id="ARBA00022553"/>
    </source>
</evidence>
<dbReference type="KEGG" id="kim:G3T16_19230"/>
<dbReference type="SMART" id="SM00388">
    <property type="entry name" value="HisKA"/>
    <property type="match status" value="1"/>
</dbReference>
<dbReference type="SMART" id="SM00387">
    <property type="entry name" value="HATPase_c"/>
    <property type="match status" value="1"/>
</dbReference>
<dbReference type="GO" id="GO:0030295">
    <property type="term" value="F:protein kinase activator activity"/>
    <property type="evidence" value="ECO:0007669"/>
    <property type="project" value="TreeGrafter"/>
</dbReference>
<dbReference type="InterPro" id="IPR003661">
    <property type="entry name" value="HisK_dim/P_dom"/>
</dbReference>
<dbReference type="InterPro" id="IPR005467">
    <property type="entry name" value="His_kinase_dom"/>
</dbReference>
<keyword evidence="6" id="KW-0547">Nucleotide-binding</keyword>
<accession>A0A6C0U530</accession>
<evidence type="ECO:0000256" key="7">
    <source>
        <dbReference type="ARBA" id="ARBA00022777"/>
    </source>
</evidence>
<comment type="subcellular location">
    <subcellularLocation>
        <location evidence="2">Membrane</location>
    </subcellularLocation>
</comment>
<keyword evidence="10" id="KW-0812">Transmembrane</keyword>
<protein>
    <recommendedName>
        <fullName evidence="3">histidine kinase</fullName>
        <ecNumber evidence="3">2.7.13.3</ecNumber>
    </recommendedName>
</protein>